<gene>
    <name evidence="7" type="ORF">AFUS01_LOCUS33306</name>
</gene>
<evidence type="ECO:0008006" key="9">
    <source>
        <dbReference type="Google" id="ProtNLM"/>
    </source>
</evidence>
<protein>
    <recommendedName>
        <fullName evidence="9">Rabenosyn-5</fullName>
    </recommendedName>
</protein>
<dbReference type="Pfam" id="PF11464">
    <property type="entry name" value="Rbsn"/>
    <property type="match status" value="1"/>
</dbReference>
<evidence type="ECO:0000313" key="8">
    <source>
        <dbReference type="Proteomes" id="UP000708208"/>
    </source>
</evidence>
<dbReference type="InterPro" id="IPR017455">
    <property type="entry name" value="Znf_FYVE-rel"/>
</dbReference>
<dbReference type="InterPro" id="IPR013087">
    <property type="entry name" value="Znf_C2H2_type"/>
</dbReference>
<proteinExistence type="predicted"/>
<dbReference type="Proteomes" id="UP000708208">
    <property type="component" value="Unassembled WGS sequence"/>
</dbReference>
<sequence length="377" mass="42761">MSDAERGIIREGFICADCLATFTGADELLKHYENVHGQGTIKAFLGKAKQKFTKDIQQTITTNPFLQSSSATLPPVAITYGQEPQLLGVMRSHYDVFKRDRKVKIERYASEGNKLLIRLMKLCDGIPDDPSKRKAHEQSIVNWMDEKSVSRCPDCTSSFNVLLKRKHHCRLCGSVLCDECSKFMLLSEAKDLTKSLRNTSATVEFPNSDKKRHSTSPVHLPKREEITFRCCSYCYNIMENRKSNNEVQESGKKLIADHNNLKETLNQAEQLIPDLVKIVDSLNSGESLHSVQQANEEKYLNELKTKSREGTQVKKPVIAQVGSEGWVSEVKNVEMVDDPIQQQINNLEGFIEQAKLANKLDEVETLEKSLKEWRALK</sequence>
<dbReference type="PANTHER" id="PTHR13510:SF44">
    <property type="entry name" value="RABENOSYN-5"/>
    <property type="match status" value="1"/>
</dbReference>
<accession>A0A8J2LIY0</accession>
<keyword evidence="2 4" id="KW-0863">Zinc-finger</keyword>
<evidence type="ECO:0000256" key="4">
    <source>
        <dbReference type="PROSITE-ProRule" id="PRU00042"/>
    </source>
</evidence>
<comment type="caution">
    <text evidence="7">The sequence shown here is derived from an EMBL/GenBank/DDBJ whole genome shotgun (WGS) entry which is preliminary data.</text>
</comment>
<keyword evidence="8" id="KW-1185">Reference proteome</keyword>
<dbReference type="Pfam" id="PF01363">
    <property type="entry name" value="FYVE"/>
    <property type="match status" value="1"/>
</dbReference>
<dbReference type="PROSITE" id="PS00028">
    <property type="entry name" value="ZINC_FINGER_C2H2_1"/>
    <property type="match status" value="1"/>
</dbReference>
<dbReference type="GO" id="GO:0008270">
    <property type="term" value="F:zinc ion binding"/>
    <property type="evidence" value="ECO:0007669"/>
    <property type="project" value="UniProtKB-KW"/>
</dbReference>
<dbReference type="PROSITE" id="PS50178">
    <property type="entry name" value="ZF_FYVE"/>
    <property type="match status" value="1"/>
</dbReference>
<feature type="domain" description="C2H2-type" evidence="5">
    <location>
        <begin position="13"/>
        <end position="36"/>
    </location>
</feature>
<evidence type="ECO:0000256" key="3">
    <source>
        <dbReference type="ARBA" id="ARBA00022833"/>
    </source>
</evidence>
<dbReference type="PANTHER" id="PTHR13510">
    <property type="entry name" value="FYVE-FINGER-CONTAINING RAB5 EFFECTOR PROTEIN RABENOSYN-5-RELATED"/>
    <property type="match status" value="1"/>
</dbReference>
<evidence type="ECO:0000256" key="1">
    <source>
        <dbReference type="ARBA" id="ARBA00022723"/>
    </source>
</evidence>
<evidence type="ECO:0000313" key="7">
    <source>
        <dbReference type="EMBL" id="CAG7823070.1"/>
    </source>
</evidence>
<evidence type="ECO:0000259" key="6">
    <source>
        <dbReference type="PROSITE" id="PS50178"/>
    </source>
</evidence>
<keyword evidence="1" id="KW-0479">Metal-binding</keyword>
<dbReference type="PROSITE" id="PS50157">
    <property type="entry name" value="ZINC_FINGER_C2H2_2"/>
    <property type="match status" value="1"/>
</dbReference>
<name>A0A8J2LIY0_9HEXA</name>
<dbReference type="InterPro" id="IPR000306">
    <property type="entry name" value="Znf_FYVE"/>
</dbReference>
<evidence type="ECO:0000259" key="5">
    <source>
        <dbReference type="PROSITE" id="PS50157"/>
    </source>
</evidence>
<dbReference type="InterPro" id="IPR021565">
    <property type="entry name" value="Rbsn_Rab-bd"/>
</dbReference>
<reference evidence="7" key="1">
    <citation type="submission" date="2021-06" db="EMBL/GenBank/DDBJ databases">
        <authorList>
            <person name="Hodson N. C."/>
            <person name="Mongue J. A."/>
            <person name="Jaron S. K."/>
        </authorList>
    </citation>
    <scope>NUCLEOTIDE SEQUENCE</scope>
</reference>
<dbReference type="OrthoDB" id="166134at2759"/>
<dbReference type="SMART" id="SM00064">
    <property type="entry name" value="FYVE"/>
    <property type="match status" value="1"/>
</dbReference>
<keyword evidence="3" id="KW-0862">Zinc</keyword>
<dbReference type="InterPro" id="IPR052727">
    <property type="entry name" value="Rab4/Rab5_effector"/>
</dbReference>
<evidence type="ECO:0000256" key="2">
    <source>
        <dbReference type="ARBA" id="ARBA00022771"/>
    </source>
</evidence>
<feature type="domain" description="FYVE-type" evidence="6">
    <location>
        <begin position="146"/>
        <end position="239"/>
    </location>
</feature>
<dbReference type="EMBL" id="CAJVCH010528300">
    <property type="protein sequence ID" value="CAG7823070.1"/>
    <property type="molecule type" value="Genomic_DNA"/>
</dbReference>
<organism evidence="7 8">
    <name type="scientific">Allacma fusca</name>
    <dbReference type="NCBI Taxonomy" id="39272"/>
    <lineage>
        <taxon>Eukaryota</taxon>
        <taxon>Metazoa</taxon>
        <taxon>Ecdysozoa</taxon>
        <taxon>Arthropoda</taxon>
        <taxon>Hexapoda</taxon>
        <taxon>Collembola</taxon>
        <taxon>Symphypleona</taxon>
        <taxon>Sminthuridae</taxon>
        <taxon>Allacma</taxon>
    </lineage>
</organism>
<dbReference type="AlphaFoldDB" id="A0A8J2LIY0"/>